<dbReference type="GO" id="GO:0004106">
    <property type="term" value="F:chorismate mutase activity"/>
    <property type="evidence" value="ECO:0007669"/>
    <property type="project" value="UniProtKB-EC"/>
</dbReference>
<feature type="domain" description="Chorismate mutase" evidence="3">
    <location>
        <begin position="1"/>
        <end position="86"/>
    </location>
</feature>
<evidence type="ECO:0000256" key="1">
    <source>
        <dbReference type="ARBA" id="ARBA00012404"/>
    </source>
</evidence>
<evidence type="ECO:0000313" key="5">
    <source>
        <dbReference type="Proteomes" id="UP000248012"/>
    </source>
</evidence>
<dbReference type="GO" id="GO:0009697">
    <property type="term" value="P:salicylic acid biosynthetic process"/>
    <property type="evidence" value="ECO:0007669"/>
    <property type="project" value="TreeGrafter"/>
</dbReference>
<dbReference type="GO" id="GO:0046417">
    <property type="term" value="P:chorismate metabolic process"/>
    <property type="evidence" value="ECO:0007669"/>
    <property type="project" value="InterPro"/>
</dbReference>
<dbReference type="SUPFAM" id="SSF48600">
    <property type="entry name" value="Chorismate mutase II"/>
    <property type="match status" value="1"/>
</dbReference>
<gene>
    <name evidence="4" type="ORF">DI396_12180</name>
</gene>
<dbReference type="Gene3D" id="1.20.59.10">
    <property type="entry name" value="Chorismate mutase"/>
    <property type="match status" value="1"/>
</dbReference>
<dbReference type="RefSeq" id="WP_110796501.1">
    <property type="nucleotide sequence ID" value="NZ_KZ826487.1"/>
</dbReference>
<dbReference type="PANTHER" id="PTHR38041:SF1">
    <property type="entry name" value="CHORISMATE MUTASE"/>
    <property type="match status" value="1"/>
</dbReference>
<keyword evidence="5" id="KW-1185">Reference proteome</keyword>
<dbReference type="AlphaFoldDB" id="A0A2V4MS36"/>
<sequence>MKDLRAQIDNIDADLIALLAERSTYIDRAVDLKKIENLPARTTDRVEEVVQNVRRLSQAQGLDPQLAEVLWRDLIEWAIAREAVHLGGS</sequence>
<dbReference type="SMART" id="SM00830">
    <property type="entry name" value="CM_2"/>
    <property type="match status" value="1"/>
</dbReference>
<dbReference type="Pfam" id="PF01817">
    <property type="entry name" value="CM_2"/>
    <property type="match status" value="1"/>
</dbReference>
<comment type="caution">
    <text evidence="4">The sequence shown here is derived from an EMBL/GenBank/DDBJ whole genome shotgun (WGS) entry which is preliminary data.</text>
</comment>
<evidence type="ECO:0000313" key="4">
    <source>
        <dbReference type="EMBL" id="PYC46978.1"/>
    </source>
</evidence>
<dbReference type="InterPro" id="IPR002701">
    <property type="entry name" value="CM_II_prokaryot"/>
</dbReference>
<name>A0A2V4MS36_9RHOB</name>
<dbReference type="InterPro" id="IPR036979">
    <property type="entry name" value="CM_dom_sf"/>
</dbReference>
<accession>A0A2V4MS36</accession>
<dbReference type="Proteomes" id="UP000248012">
    <property type="component" value="Unassembled WGS sequence"/>
</dbReference>
<evidence type="ECO:0000256" key="2">
    <source>
        <dbReference type="ARBA" id="ARBA00023235"/>
    </source>
</evidence>
<organism evidence="4 5">
    <name type="scientific">Litorivita pollutaquae</name>
    <dbReference type="NCBI Taxonomy" id="2200892"/>
    <lineage>
        <taxon>Bacteria</taxon>
        <taxon>Pseudomonadati</taxon>
        <taxon>Pseudomonadota</taxon>
        <taxon>Alphaproteobacteria</taxon>
        <taxon>Rhodobacterales</taxon>
        <taxon>Paracoccaceae</taxon>
        <taxon>Litorivita</taxon>
    </lineage>
</organism>
<dbReference type="EMBL" id="QFVT01000008">
    <property type="protein sequence ID" value="PYC46978.1"/>
    <property type="molecule type" value="Genomic_DNA"/>
</dbReference>
<dbReference type="PROSITE" id="PS51168">
    <property type="entry name" value="CHORISMATE_MUT_2"/>
    <property type="match status" value="1"/>
</dbReference>
<reference evidence="4 5" key="1">
    <citation type="submission" date="2018-05" db="EMBL/GenBank/DDBJ databases">
        <title>Oceanovita maritima gen. nov., sp. nov., a marine bacterium in the family Rhodobacteraceae isolated from surface seawater of Lundu port Xiamen, China.</title>
        <authorList>
            <person name="Hetharua B.H."/>
            <person name="Min D."/>
            <person name="Liao H."/>
            <person name="Tian Y."/>
        </authorList>
    </citation>
    <scope>NUCLEOTIDE SEQUENCE [LARGE SCALE GENOMIC DNA]</scope>
    <source>
        <strain evidence="4 5">FSX-11</strain>
    </source>
</reference>
<dbReference type="OrthoDB" id="514491at2"/>
<dbReference type="InterPro" id="IPR036263">
    <property type="entry name" value="Chorismate_II_sf"/>
</dbReference>
<dbReference type="PANTHER" id="PTHR38041">
    <property type="entry name" value="CHORISMATE MUTASE"/>
    <property type="match status" value="1"/>
</dbReference>
<evidence type="ECO:0000259" key="3">
    <source>
        <dbReference type="PROSITE" id="PS51168"/>
    </source>
</evidence>
<protein>
    <recommendedName>
        <fullName evidence="1">chorismate mutase</fullName>
        <ecNumber evidence="1">5.4.99.5</ecNumber>
    </recommendedName>
</protein>
<keyword evidence="2" id="KW-0413">Isomerase</keyword>
<dbReference type="EC" id="5.4.99.5" evidence="1"/>
<proteinExistence type="predicted"/>
<dbReference type="InterPro" id="IPR051331">
    <property type="entry name" value="Chorismate_mutase-related"/>
</dbReference>